<evidence type="ECO:0000256" key="8">
    <source>
        <dbReference type="ARBA" id="ARBA00023065"/>
    </source>
</evidence>
<evidence type="ECO:0000256" key="12">
    <source>
        <dbReference type="SAM" id="Phobius"/>
    </source>
</evidence>
<keyword evidence="7 12" id="KW-1133">Transmembrane helix</keyword>
<evidence type="ECO:0000256" key="9">
    <source>
        <dbReference type="ARBA" id="ARBA00023136"/>
    </source>
</evidence>
<evidence type="ECO:0000256" key="10">
    <source>
        <dbReference type="ARBA" id="ARBA00034269"/>
    </source>
</evidence>
<dbReference type="GO" id="GO:0015087">
    <property type="term" value="F:cobalt ion transmembrane transporter activity"/>
    <property type="evidence" value="ECO:0007669"/>
    <property type="project" value="TreeGrafter"/>
</dbReference>
<dbReference type="PANTHER" id="PTHR46494">
    <property type="entry name" value="CORA FAMILY METAL ION TRANSPORTER (EUROFUNG)"/>
    <property type="match status" value="1"/>
</dbReference>
<evidence type="ECO:0000256" key="4">
    <source>
        <dbReference type="ARBA" id="ARBA00022475"/>
    </source>
</evidence>
<accession>A0A369P1E8</accession>
<dbReference type="GO" id="GO:0005886">
    <property type="term" value="C:plasma membrane"/>
    <property type="evidence" value="ECO:0007669"/>
    <property type="project" value="UniProtKB-SubCell"/>
</dbReference>
<evidence type="ECO:0000313" key="14">
    <source>
        <dbReference type="Proteomes" id="UP000253805"/>
    </source>
</evidence>
<dbReference type="InterPro" id="IPR045863">
    <property type="entry name" value="CorA_TM1_TM2"/>
</dbReference>
<keyword evidence="9 12" id="KW-0472">Membrane</keyword>
<dbReference type="EMBL" id="PPUT01000006">
    <property type="protein sequence ID" value="RDC45933.1"/>
    <property type="molecule type" value="Genomic_DNA"/>
</dbReference>
<dbReference type="GO" id="GO:0015095">
    <property type="term" value="F:magnesium ion transmembrane transporter activity"/>
    <property type="evidence" value="ECO:0007669"/>
    <property type="project" value="TreeGrafter"/>
</dbReference>
<feature type="transmembrane region" description="Helical" evidence="12">
    <location>
        <begin position="249"/>
        <end position="269"/>
    </location>
</feature>
<dbReference type="SUPFAM" id="SSF143865">
    <property type="entry name" value="CorA soluble domain-like"/>
    <property type="match status" value="1"/>
</dbReference>
<reference evidence="13 14" key="1">
    <citation type="journal article" date="2018" name="Elife">
        <title>Discovery and characterization of a prevalent human gut bacterial enzyme sufficient for the inactivation of a family of plant toxins.</title>
        <authorList>
            <person name="Koppel N."/>
            <person name="Bisanz J.E."/>
            <person name="Pandelia M.E."/>
            <person name="Turnbaugh P.J."/>
            <person name="Balskus E.P."/>
        </authorList>
    </citation>
    <scope>NUCLEOTIDE SEQUENCE [LARGE SCALE GENOMIC DNA]</scope>
    <source>
        <strain evidence="13 14">OB21 GAM 11</strain>
    </source>
</reference>
<sequence>MAAIYDLNRPNPLAAPCDEESCKPPLVKILTSHEFSQLTHIAPEARAELAALELAAANFVELYPSYIIGSFSVPDKSDPTGDPDTMSFYLEADHLILIDDGDIAQKTLDKVAATGILTKPTTSHTLDAFMKTLIADDFSWFSSMEDAMESLEDAMIGHHADISSQTIMSYRRAAMRMGSYYQQIGVMADLIADNENKVMSREEARTFGHITTHANHLSDRADMLREYSLQLYELHQTQIDLKQNSTMQILTIVTVMFAPLTLVTGWFGMNLTVLPGLDWPYMAATIFTLALVMIVVMVLFFKRKRWL</sequence>
<comment type="similarity">
    <text evidence="2">Belongs to the CorA metal ion transporter (MIT) (TC 1.A.35) family.</text>
</comment>
<dbReference type="Proteomes" id="UP000253805">
    <property type="component" value="Unassembled WGS sequence"/>
</dbReference>
<dbReference type="RefSeq" id="WP_114548632.1">
    <property type="nucleotide sequence ID" value="NZ_PPUT01000006.1"/>
</dbReference>
<proteinExistence type="inferred from homology"/>
<dbReference type="FunFam" id="1.20.58.340:FF:000004">
    <property type="entry name" value="Magnesium transport protein CorA"/>
    <property type="match status" value="1"/>
</dbReference>
<protein>
    <submittedName>
        <fullName evidence="13">Magnesium transporter CorA</fullName>
    </submittedName>
</protein>
<dbReference type="CDD" id="cd12826">
    <property type="entry name" value="EcCorA_ZntB-like_u1"/>
    <property type="match status" value="1"/>
</dbReference>
<gene>
    <name evidence="13" type="ORF">C1850_03770</name>
</gene>
<comment type="function">
    <text evidence="11">Mediates influx of magnesium ions. Alternates between open and closed states. Activated by low cytoplasmic Mg(2+) levels. Inactive when cytoplasmic Mg(2+) levels are high.</text>
</comment>
<comment type="subcellular location">
    <subcellularLocation>
        <location evidence="1">Cell membrane</location>
        <topology evidence="1">Multi-pass membrane protein</topology>
    </subcellularLocation>
</comment>
<keyword evidence="3" id="KW-0813">Transport</keyword>
<evidence type="ECO:0000256" key="11">
    <source>
        <dbReference type="ARBA" id="ARBA00045497"/>
    </source>
</evidence>
<dbReference type="Pfam" id="PF01544">
    <property type="entry name" value="CorA"/>
    <property type="match status" value="1"/>
</dbReference>
<evidence type="ECO:0000256" key="2">
    <source>
        <dbReference type="ARBA" id="ARBA00009765"/>
    </source>
</evidence>
<evidence type="ECO:0000256" key="1">
    <source>
        <dbReference type="ARBA" id="ARBA00004651"/>
    </source>
</evidence>
<evidence type="ECO:0000256" key="3">
    <source>
        <dbReference type="ARBA" id="ARBA00022448"/>
    </source>
</evidence>
<feature type="transmembrane region" description="Helical" evidence="12">
    <location>
        <begin position="281"/>
        <end position="301"/>
    </location>
</feature>
<keyword evidence="5 12" id="KW-0812">Transmembrane</keyword>
<organism evidence="13 14">
    <name type="scientific">Adlercreutzia equolifaciens subsp. celatus</name>
    <dbReference type="NCBI Taxonomy" id="394340"/>
    <lineage>
        <taxon>Bacteria</taxon>
        <taxon>Bacillati</taxon>
        <taxon>Actinomycetota</taxon>
        <taxon>Coriobacteriia</taxon>
        <taxon>Eggerthellales</taxon>
        <taxon>Eggerthellaceae</taxon>
        <taxon>Adlercreutzia</taxon>
    </lineage>
</organism>
<name>A0A369P1E8_9ACTN</name>
<evidence type="ECO:0000256" key="6">
    <source>
        <dbReference type="ARBA" id="ARBA00022842"/>
    </source>
</evidence>
<dbReference type="AlphaFoldDB" id="A0A369P1E8"/>
<keyword evidence="4" id="KW-1003">Cell membrane</keyword>
<dbReference type="SUPFAM" id="SSF144083">
    <property type="entry name" value="Magnesium transport protein CorA, transmembrane region"/>
    <property type="match status" value="1"/>
</dbReference>
<keyword evidence="6" id="KW-0460">Magnesium</keyword>
<dbReference type="Gene3D" id="1.20.58.340">
    <property type="entry name" value="Magnesium transport protein CorA, transmembrane region"/>
    <property type="match status" value="2"/>
</dbReference>
<comment type="catalytic activity">
    <reaction evidence="10">
        <text>Mg(2+)(in) = Mg(2+)(out)</text>
        <dbReference type="Rhea" id="RHEA:29827"/>
        <dbReference type="ChEBI" id="CHEBI:18420"/>
    </reaction>
</comment>
<comment type="caution">
    <text evidence="13">The sequence shown here is derived from an EMBL/GenBank/DDBJ whole genome shotgun (WGS) entry which is preliminary data.</text>
</comment>
<dbReference type="InterPro" id="IPR045861">
    <property type="entry name" value="CorA_cytoplasmic_dom"/>
</dbReference>
<keyword evidence="8" id="KW-0406">Ion transport</keyword>
<evidence type="ECO:0000256" key="7">
    <source>
        <dbReference type="ARBA" id="ARBA00022989"/>
    </source>
</evidence>
<dbReference type="PANTHER" id="PTHR46494:SF1">
    <property type="entry name" value="CORA FAMILY METAL ION TRANSPORTER (EUROFUNG)"/>
    <property type="match status" value="1"/>
</dbReference>
<evidence type="ECO:0000313" key="13">
    <source>
        <dbReference type="EMBL" id="RDC45933.1"/>
    </source>
</evidence>
<dbReference type="InterPro" id="IPR002523">
    <property type="entry name" value="MgTranspt_CorA/ZnTranspt_ZntB"/>
</dbReference>
<evidence type="ECO:0000256" key="5">
    <source>
        <dbReference type="ARBA" id="ARBA00022692"/>
    </source>
</evidence>
<dbReference type="GO" id="GO:0000287">
    <property type="term" value="F:magnesium ion binding"/>
    <property type="evidence" value="ECO:0007669"/>
    <property type="project" value="TreeGrafter"/>
</dbReference>
<dbReference type="GO" id="GO:0050897">
    <property type="term" value="F:cobalt ion binding"/>
    <property type="evidence" value="ECO:0007669"/>
    <property type="project" value="TreeGrafter"/>
</dbReference>